<dbReference type="ExpressionAtlas" id="A0A3L6EST5">
    <property type="expression patterns" value="baseline and differential"/>
</dbReference>
<dbReference type="Proteomes" id="UP000251960">
    <property type="component" value="Chromosome 5"/>
</dbReference>
<name>A0A3L6EST5_MAIZE</name>
<comment type="caution">
    <text evidence="1">The sequence shown here is derived from an EMBL/GenBank/DDBJ whole genome shotgun (WGS) entry which is preliminary data.</text>
</comment>
<evidence type="ECO:0000313" key="1">
    <source>
        <dbReference type="EMBL" id="PWZ23759.1"/>
    </source>
</evidence>
<sequence>MEAYQASPEMTKAVESSPFLMPSARNSLQRIRSAAGKLGNKDPANGSAHLPVNFTMSPFQRKDFVNLYIKHSSTMKNQHLRMSEQKA</sequence>
<accession>A0A3L6EST5</accession>
<proteinExistence type="predicted"/>
<dbReference type="EMBL" id="NCVQ01000006">
    <property type="protein sequence ID" value="PWZ23759.1"/>
    <property type="molecule type" value="Genomic_DNA"/>
</dbReference>
<protein>
    <submittedName>
        <fullName evidence="1">Uncharacterized protein</fullName>
    </submittedName>
</protein>
<organism evidence="1">
    <name type="scientific">Zea mays</name>
    <name type="common">Maize</name>
    <dbReference type="NCBI Taxonomy" id="4577"/>
    <lineage>
        <taxon>Eukaryota</taxon>
        <taxon>Viridiplantae</taxon>
        <taxon>Streptophyta</taxon>
        <taxon>Embryophyta</taxon>
        <taxon>Tracheophyta</taxon>
        <taxon>Spermatophyta</taxon>
        <taxon>Magnoliopsida</taxon>
        <taxon>Liliopsida</taxon>
        <taxon>Poales</taxon>
        <taxon>Poaceae</taxon>
        <taxon>PACMAD clade</taxon>
        <taxon>Panicoideae</taxon>
        <taxon>Andropogonodae</taxon>
        <taxon>Andropogoneae</taxon>
        <taxon>Tripsacinae</taxon>
        <taxon>Zea</taxon>
    </lineage>
</organism>
<reference evidence="1" key="1">
    <citation type="journal article" date="2018" name="Nat. Genet.">
        <title>Extensive intraspecific gene order and gene structural variations between Mo17 and other maize genomes.</title>
        <authorList>
            <person name="Sun S."/>
            <person name="Zhou Y."/>
            <person name="Chen J."/>
            <person name="Shi J."/>
            <person name="Zhao H."/>
            <person name="Zhao H."/>
            <person name="Song W."/>
            <person name="Zhang M."/>
            <person name="Cui Y."/>
            <person name="Dong X."/>
            <person name="Liu H."/>
            <person name="Ma X."/>
            <person name="Jiao Y."/>
            <person name="Wang B."/>
            <person name="Wei X."/>
            <person name="Stein J.C."/>
            <person name="Glaubitz J.C."/>
            <person name="Lu F."/>
            <person name="Yu G."/>
            <person name="Liang C."/>
            <person name="Fengler K."/>
            <person name="Li B."/>
            <person name="Rafalski A."/>
            <person name="Schnable P.S."/>
            <person name="Ware D.H."/>
            <person name="Buckler E.S."/>
            <person name="Lai J."/>
        </authorList>
    </citation>
    <scope>NUCLEOTIDE SEQUENCE [LARGE SCALE GENOMIC DNA]</scope>
    <source>
        <tissue evidence="1">Seedling</tissue>
    </source>
</reference>
<dbReference type="AlphaFoldDB" id="A0A3L6EST5"/>
<gene>
    <name evidence="1" type="ORF">Zm00014a_009294</name>
</gene>